<evidence type="ECO:0000256" key="1">
    <source>
        <dbReference type="SAM" id="Coils"/>
    </source>
</evidence>
<reference evidence="3" key="1">
    <citation type="submission" date="2021-01" db="EMBL/GenBank/DDBJ databases">
        <authorList>
            <person name="Kaushik A."/>
        </authorList>
    </citation>
    <scope>NUCLEOTIDE SEQUENCE</scope>
    <source>
        <strain evidence="3">AG4-RS23</strain>
    </source>
</reference>
<feature type="coiled-coil region" evidence="1">
    <location>
        <begin position="253"/>
        <end position="295"/>
    </location>
</feature>
<comment type="caution">
    <text evidence="3">The sequence shown here is derived from an EMBL/GenBank/DDBJ whole genome shotgun (WGS) entry which is preliminary data.</text>
</comment>
<gene>
    <name evidence="3" type="ORF">RDB_LOCUS37814</name>
</gene>
<dbReference type="AlphaFoldDB" id="A0A8H2Y0H2"/>
<name>A0A8H2Y0H2_9AGAM</name>
<evidence type="ECO:0000256" key="2">
    <source>
        <dbReference type="SAM" id="MobiDB-lite"/>
    </source>
</evidence>
<keyword evidence="1" id="KW-0175">Coiled coil</keyword>
<accession>A0A8H2Y0H2</accession>
<organism evidence="3 4">
    <name type="scientific">Rhizoctonia solani</name>
    <dbReference type="NCBI Taxonomy" id="456999"/>
    <lineage>
        <taxon>Eukaryota</taxon>
        <taxon>Fungi</taxon>
        <taxon>Dikarya</taxon>
        <taxon>Basidiomycota</taxon>
        <taxon>Agaricomycotina</taxon>
        <taxon>Agaricomycetes</taxon>
        <taxon>Cantharellales</taxon>
        <taxon>Ceratobasidiaceae</taxon>
        <taxon>Rhizoctonia</taxon>
    </lineage>
</organism>
<dbReference type="Proteomes" id="UP000663861">
    <property type="component" value="Unassembled WGS sequence"/>
</dbReference>
<feature type="region of interest" description="Disordered" evidence="2">
    <location>
        <begin position="194"/>
        <end position="215"/>
    </location>
</feature>
<evidence type="ECO:0000313" key="4">
    <source>
        <dbReference type="Proteomes" id="UP000663861"/>
    </source>
</evidence>
<evidence type="ECO:0000313" key="3">
    <source>
        <dbReference type="EMBL" id="CAE6439434.1"/>
    </source>
</evidence>
<proteinExistence type="predicted"/>
<feature type="compositionally biased region" description="Polar residues" evidence="2">
    <location>
        <begin position="199"/>
        <end position="215"/>
    </location>
</feature>
<dbReference type="SUPFAM" id="SSF58104">
    <property type="entry name" value="Methyl-accepting chemotaxis protein (MCP) signaling domain"/>
    <property type="match status" value="1"/>
</dbReference>
<dbReference type="EMBL" id="CAJMWY010000574">
    <property type="protein sequence ID" value="CAE6439434.1"/>
    <property type="molecule type" value="Genomic_DNA"/>
</dbReference>
<evidence type="ECO:0008006" key="5">
    <source>
        <dbReference type="Google" id="ProtNLM"/>
    </source>
</evidence>
<sequence length="421" mass="47136">MATHQAWYPLGRVLSPPELPIYLKNVHELKPIIGVPSDSELIGIHAVIRAASRASDIPGMHDANLNMNLADHLFDAQMARYRSKYSLITFPSDARYTPPALPAHLTGNLEPVHGAPSDDEIIKVQDVLQTYQEFRRIPSMYDARVNMELSQHLFDLHMARHMRHAGESSSSHVPPTTPAPENYARVEERTLPPVGETIGATNNAGTGSDTIGTLQTSEPTLNVDIREVMERSNQLFERFNQLLEQSTQPAQKANELAERSNEFANRANQLAERLNQSHERSNQLLEQTIKTWEQLGGTLGNINRMLMRIQHAIIRNHKGNAISALDCLVNEKGKTPPEGNILREGYRRSTEAFSNRSNFHLPVTIDGVTHDAYVHDDLLGELLQFYDIRSGLCRGATGNLLYGKEVEARRRLGMYLSSCLG</sequence>
<protein>
    <recommendedName>
        <fullName evidence="5">Laminin domain protein</fullName>
    </recommendedName>
</protein>